<dbReference type="VEuPathDB" id="VectorBase:HLOH_056854"/>
<evidence type="ECO:0000256" key="1">
    <source>
        <dbReference type="SAM" id="Coils"/>
    </source>
</evidence>
<comment type="caution">
    <text evidence="2">The sequence shown here is derived from an EMBL/GenBank/DDBJ whole genome shotgun (WGS) entry which is preliminary data.</text>
</comment>
<feature type="coiled-coil region" evidence="1">
    <location>
        <begin position="157"/>
        <end position="191"/>
    </location>
</feature>
<accession>A0A9J6GMZ7</accession>
<reference evidence="2 3" key="1">
    <citation type="journal article" date="2020" name="Cell">
        <title>Large-Scale Comparative Analyses of Tick Genomes Elucidate Their Genetic Diversity and Vector Capacities.</title>
        <authorList>
            <consortium name="Tick Genome and Microbiome Consortium (TIGMIC)"/>
            <person name="Jia N."/>
            <person name="Wang J."/>
            <person name="Shi W."/>
            <person name="Du L."/>
            <person name="Sun Y."/>
            <person name="Zhan W."/>
            <person name="Jiang J.F."/>
            <person name="Wang Q."/>
            <person name="Zhang B."/>
            <person name="Ji P."/>
            <person name="Bell-Sakyi L."/>
            <person name="Cui X.M."/>
            <person name="Yuan T.T."/>
            <person name="Jiang B.G."/>
            <person name="Yang W.F."/>
            <person name="Lam T.T."/>
            <person name="Chang Q.C."/>
            <person name="Ding S.J."/>
            <person name="Wang X.J."/>
            <person name="Zhu J.G."/>
            <person name="Ruan X.D."/>
            <person name="Zhao L."/>
            <person name="Wei J.T."/>
            <person name="Ye R.Z."/>
            <person name="Que T.C."/>
            <person name="Du C.H."/>
            <person name="Zhou Y.H."/>
            <person name="Cheng J.X."/>
            <person name="Dai P.F."/>
            <person name="Guo W.B."/>
            <person name="Han X.H."/>
            <person name="Huang E.J."/>
            <person name="Li L.F."/>
            <person name="Wei W."/>
            <person name="Gao Y.C."/>
            <person name="Liu J.Z."/>
            <person name="Shao H.Z."/>
            <person name="Wang X."/>
            <person name="Wang C.C."/>
            <person name="Yang T.C."/>
            <person name="Huo Q.B."/>
            <person name="Li W."/>
            <person name="Chen H.Y."/>
            <person name="Chen S.E."/>
            <person name="Zhou L.G."/>
            <person name="Ni X.B."/>
            <person name="Tian J.H."/>
            <person name="Sheng Y."/>
            <person name="Liu T."/>
            <person name="Pan Y.S."/>
            <person name="Xia L.Y."/>
            <person name="Li J."/>
            <person name="Zhao F."/>
            <person name="Cao W.C."/>
        </authorList>
    </citation>
    <scope>NUCLEOTIDE SEQUENCE [LARGE SCALE GENOMIC DNA]</scope>
    <source>
        <strain evidence="2">HaeL-2018</strain>
    </source>
</reference>
<name>A0A9J6GMZ7_HAELO</name>
<dbReference type="Proteomes" id="UP000821853">
    <property type="component" value="Chromosome 8"/>
</dbReference>
<organism evidence="2 3">
    <name type="scientific">Haemaphysalis longicornis</name>
    <name type="common">Bush tick</name>
    <dbReference type="NCBI Taxonomy" id="44386"/>
    <lineage>
        <taxon>Eukaryota</taxon>
        <taxon>Metazoa</taxon>
        <taxon>Ecdysozoa</taxon>
        <taxon>Arthropoda</taxon>
        <taxon>Chelicerata</taxon>
        <taxon>Arachnida</taxon>
        <taxon>Acari</taxon>
        <taxon>Parasitiformes</taxon>
        <taxon>Ixodida</taxon>
        <taxon>Ixodoidea</taxon>
        <taxon>Ixodidae</taxon>
        <taxon>Haemaphysalinae</taxon>
        <taxon>Haemaphysalis</taxon>
    </lineage>
</organism>
<evidence type="ECO:0000313" key="2">
    <source>
        <dbReference type="EMBL" id="KAH9379798.1"/>
    </source>
</evidence>
<keyword evidence="3" id="KW-1185">Reference proteome</keyword>
<keyword evidence="1" id="KW-0175">Coiled coil</keyword>
<dbReference type="EMBL" id="JABSTR010000010">
    <property type="protein sequence ID" value="KAH9379798.1"/>
    <property type="molecule type" value="Genomic_DNA"/>
</dbReference>
<proteinExistence type="predicted"/>
<protein>
    <submittedName>
        <fullName evidence="2">Uncharacterized protein</fullName>
    </submittedName>
</protein>
<sequence>MLLLGLARAFKYHPARFVFLFSSAMSTERWLEVPAIAANKHPFVGKKEPVAVDPTYVLEHFPDIECPMVNVLRHVSQTSCAENATEKFVEDATSEDCAVLAELIQPPTTVYHALVAECHFPIMKIREKEHHKLMPPERAHYYESNVKCTDAVYLCALTKGQARNARLETQCSDLSQQVKEHEGRLVQLEQHSRVANLEIKGVPFRKEEDLTEVIARIGEAIQEPVTPADIEVVHRVPTAKSRTVKNIVVQFAGRKKRDVFLEKARPVRLTGSDLGFDSQAPVFINEHP</sequence>
<dbReference type="AlphaFoldDB" id="A0A9J6GMZ7"/>
<evidence type="ECO:0000313" key="3">
    <source>
        <dbReference type="Proteomes" id="UP000821853"/>
    </source>
</evidence>
<gene>
    <name evidence="2" type="ORF">HPB48_021087</name>
</gene>